<dbReference type="Proteomes" id="UP000232883">
    <property type="component" value="Chromosome"/>
</dbReference>
<dbReference type="RefSeq" id="WP_100993538.1">
    <property type="nucleotide sequence ID" value="NZ_CP025096.1"/>
</dbReference>
<dbReference type="AlphaFoldDB" id="A0A2K8ZAY4"/>
<dbReference type="InterPro" id="IPR041657">
    <property type="entry name" value="HTH_17"/>
</dbReference>
<gene>
    <name evidence="2" type="ORF">CWM47_37405</name>
</gene>
<sequence>MTITPQHIRQLVAHLEGVHRQQEESKRILAAISATIKTNIQAIAEAVTNTEPVSSKLDSLAQALGQIAQLSPASLNGLYSAAPALDQIGGIALAQQITGKSTSTIYSLVSMGKLPATKAGGKLYFSESALRQYISQPRTSRKATGG</sequence>
<protein>
    <recommendedName>
        <fullName evidence="1">Helix-turn-helix domain-containing protein</fullName>
    </recommendedName>
</protein>
<proteinExistence type="predicted"/>
<evidence type="ECO:0000259" key="1">
    <source>
        <dbReference type="Pfam" id="PF12728"/>
    </source>
</evidence>
<keyword evidence="3" id="KW-1185">Reference proteome</keyword>
<dbReference type="OrthoDB" id="597977at2"/>
<dbReference type="Pfam" id="PF12728">
    <property type="entry name" value="HTH_17"/>
    <property type="match status" value="1"/>
</dbReference>
<dbReference type="EMBL" id="CP025096">
    <property type="protein sequence ID" value="AUD07004.1"/>
    <property type="molecule type" value="Genomic_DNA"/>
</dbReference>
<organism evidence="2 3">
    <name type="scientific">Spirosoma pollinicola</name>
    <dbReference type="NCBI Taxonomy" id="2057025"/>
    <lineage>
        <taxon>Bacteria</taxon>
        <taxon>Pseudomonadati</taxon>
        <taxon>Bacteroidota</taxon>
        <taxon>Cytophagia</taxon>
        <taxon>Cytophagales</taxon>
        <taxon>Cytophagaceae</taxon>
        <taxon>Spirosoma</taxon>
    </lineage>
</organism>
<reference evidence="2 3" key="1">
    <citation type="submission" date="2017-11" db="EMBL/GenBank/DDBJ databases">
        <title>Taxonomic description and genome sequences of Spirosoma HA7 sp. nov., isolated from pollen microhabitat of Corylus avellana.</title>
        <authorList>
            <person name="Ambika Manirajan B."/>
            <person name="Suarez C."/>
            <person name="Ratering S."/>
            <person name="Geissler-Plaum R."/>
            <person name="Cardinale M."/>
            <person name="Sylvia S."/>
        </authorList>
    </citation>
    <scope>NUCLEOTIDE SEQUENCE [LARGE SCALE GENOMIC DNA]</scope>
    <source>
        <strain evidence="2 3">HA7</strain>
    </source>
</reference>
<feature type="domain" description="Helix-turn-helix" evidence="1">
    <location>
        <begin position="94"/>
        <end position="136"/>
    </location>
</feature>
<evidence type="ECO:0000313" key="3">
    <source>
        <dbReference type="Proteomes" id="UP000232883"/>
    </source>
</evidence>
<evidence type="ECO:0000313" key="2">
    <source>
        <dbReference type="EMBL" id="AUD07004.1"/>
    </source>
</evidence>
<name>A0A2K8ZAY4_9BACT</name>
<accession>A0A2K8ZAY4</accession>
<dbReference type="KEGG" id="spir:CWM47_37405"/>